<accession>A0AAU7VNJ7</accession>
<feature type="binding site" evidence="4">
    <location>
        <begin position="59"/>
        <end position="62"/>
    </location>
    <ligand>
        <name>GTP</name>
        <dbReference type="ChEBI" id="CHEBI:37565"/>
    </ligand>
</feature>
<dbReference type="PANTHER" id="PTHR30448">
    <property type="entry name" value="RNASE ADAPTER PROTEIN RAPZ"/>
    <property type="match status" value="1"/>
</dbReference>
<organism evidence="7">
    <name type="scientific">Proteinivorax tanatarense</name>
    <dbReference type="NCBI Taxonomy" id="1260629"/>
    <lineage>
        <taxon>Bacteria</taxon>
        <taxon>Bacillati</taxon>
        <taxon>Bacillota</taxon>
        <taxon>Clostridia</taxon>
        <taxon>Eubacteriales</taxon>
        <taxon>Proteinivoracaceae</taxon>
        <taxon>Proteinivorax</taxon>
    </lineage>
</organism>
<dbReference type="HAMAP" id="MF_00636">
    <property type="entry name" value="RapZ_like"/>
    <property type="match status" value="1"/>
</dbReference>
<evidence type="ECO:0000256" key="1">
    <source>
        <dbReference type="ARBA" id="ARBA00022741"/>
    </source>
</evidence>
<dbReference type="InterPro" id="IPR005337">
    <property type="entry name" value="RapZ-like"/>
</dbReference>
<proteinExistence type="inferred from homology"/>
<feature type="binding site" evidence="4">
    <location>
        <begin position="8"/>
        <end position="15"/>
    </location>
    <ligand>
        <name>ATP</name>
        <dbReference type="ChEBI" id="CHEBI:30616"/>
    </ligand>
</feature>
<name>A0AAU7VNJ7_9FIRM</name>
<dbReference type="InterPro" id="IPR053931">
    <property type="entry name" value="RapZ_C"/>
</dbReference>
<dbReference type="Gene3D" id="3.40.50.300">
    <property type="entry name" value="P-loop containing nucleotide triphosphate hydrolases"/>
    <property type="match status" value="1"/>
</dbReference>
<evidence type="ECO:0000313" key="7">
    <source>
        <dbReference type="EMBL" id="XBX75451.1"/>
    </source>
</evidence>
<evidence type="ECO:0000256" key="2">
    <source>
        <dbReference type="ARBA" id="ARBA00022840"/>
    </source>
</evidence>
<dbReference type="NCBIfam" id="NF003828">
    <property type="entry name" value="PRK05416.1"/>
    <property type="match status" value="1"/>
</dbReference>
<dbReference type="RefSeq" id="WP_350344195.1">
    <property type="nucleotide sequence ID" value="NZ_CP158367.1"/>
</dbReference>
<sequence>MKFVIITGMSGAGKTLALRSFEDMGYFCIDNLPPKLIPKFADICQEVDGEIEKVAIVVDIRGGKFFSGVSKILDDSKLEPTIVYLEATDDVLIRRFKETRRLHPLASDGRPIDGITKEREQLALLREAANHIIDTSEFTGHQLSKAIKQKFQKGYPSFTVNIMSFGFRYGIPHDADLVFDVRFLPNPHYINELQPKTGDDTDVQQYVMKHKIAQDFLKKLEDMVNFLLPLYKEEGKAQIMIGIGCTGGKHRSVTLANILSEKLGETEKVNLFHRDINKGKK</sequence>
<dbReference type="InterPro" id="IPR027417">
    <property type="entry name" value="P-loop_NTPase"/>
</dbReference>
<gene>
    <name evidence="7" type="primary">rapZ</name>
    <name evidence="7" type="ORF">PRVXT_000574</name>
</gene>
<keyword evidence="2 4" id="KW-0067">ATP-binding</keyword>
<reference evidence="7" key="1">
    <citation type="journal article" date="2013" name="Extremophiles">
        <title>Proteinivorax tanatarense gen. nov., sp. nov., an anaerobic, haloalkaliphilic, proteolytic bacterium isolated from a decaying algal bloom, and proposal of Proteinivoraceae fam. nov.</title>
        <authorList>
            <person name="Kevbrin V."/>
            <person name="Boltyanskaya Y."/>
            <person name="Zhilina T."/>
            <person name="Kolganova T."/>
            <person name="Lavrentjeva E."/>
            <person name="Kuznetsov B."/>
        </authorList>
    </citation>
    <scope>NUCLEOTIDE SEQUENCE</scope>
    <source>
        <strain evidence="7">Z-910T</strain>
    </source>
</reference>
<evidence type="ECO:0000256" key="4">
    <source>
        <dbReference type="HAMAP-Rule" id="MF_00636"/>
    </source>
</evidence>
<dbReference type="PANTHER" id="PTHR30448:SF0">
    <property type="entry name" value="RNASE ADAPTER PROTEIN RAPZ"/>
    <property type="match status" value="1"/>
</dbReference>
<dbReference type="SUPFAM" id="SSF52540">
    <property type="entry name" value="P-loop containing nucleoside triphosphate hydrolases"/>
    <property type="match status" value="1"/>
</dbReference>
<reference evidence="7" key="2">
    <citation type="submission" date="2024-06" db="EMBL/GenBank/DDBJ databases">
        <authorList>
            <person name="Petrova K.O."/>
            <person name="Toshchakov S.V."/>
            <person name="Boltjanskaja Y.V."/>
            <person name="Kevbrin V."/>
        </authorList>
    </citation>
    <scope>NUCLEOTIDE SEQUENCE</scope>
    <source>
        <strain evidence="7">Z-910T</strain>
    </source>
</reference>
<keyword evidence="3 4" id="KW-0342">GTP-binding</keyword>
<dbReference type="InterPro" id="IPR053930">
    <property type="entry name" value="RapZ-like_N"/>
</dbReference>
<keyword evidence="1 4" id="KW-0547">Nucleotide-binding</keyword>
<dbReference type="GO" id="GO:0005525">
    <property type="term" value="F:GTP binding"/>
    <property type="evidence" value="ECO:0007669"/>
    <property type="project" value="UniProtKB-UniRule"/>
</dbReference>
<evidence type="ECO:0000256" key="3">
    <source>
        <dbReference type="ARBA" id="ARBA00023134"/>
    </source>
</evidence>
<dbReference type="GO" id="GO:0005524">
    <property type="term" value="F:ATP binding"/>
    <property type="evidence" value="ECO:0007669"/>
    <property type="project" value="UniProtKB-UniRule"/>
</dbReference>
<feature type="domain" description="RapZ C-terminal" evidence="6">
    <location>
        <begin position="159"/>
        <end position="276"/>
    </location>
</feature>
<dbReference type="Pfam" id="PF22740">
    <property type="entry name" value="PapZ_C"/>
    <property type="match status" value="1"/>
</dbReference>
<evidence type="ECO:0000259" key="6">
    <source>
        <dbReference type="Pfam" id="PF22740"/>
    </source>
</evidence>
<protein>
    <submittedName>
        <fullName evidence="7">RNase adapter RapZ</fullName>
    </submittedName>
</protein>
<dbReference type="Pfam" id="PF03668">
    <property type="entry name" value="RapZ-like_N"/>
    <property type="match status" value="1"/>
</dbReference>
<evidence type="ECO:0000259" key="5">
    <source>
        <dbReference type="Pfam" id="PF03668"/>
    </source>
</evidence>
<dbReference type="EMBL" id="CP158367">
    <property type="protein sequence ID" value="XBX75451.1"/>
    <property type="molecule type" value="Genomic_DNA"/>
</dbReference>
<dbReference type="AlphaFoldDB" id="A0AAU7VNJ7"/>
<dbReference type="PIRSF" id="PIRSF005052">
    <property type="entry name" value="P-loopkin"/>
    <property type="match status" value="1"/>
</dbReference>
<feature type="domain" description="RapZ-like N-terminal" evidence="5">
    <location>
        <begin position="1"/>
        <end position="152"/>
    </location>
</feature>